<feature type="region of interest" description="Disordered" evidence="1">
    <location>
        <begin position="550"/>
        <end position="582"/>
    </location>
</feature>
<proteinExistence type="predicted"/>
<dbReference type="Proteomes" id="UP001283341">
    <property type="component" value="Unassembled WGS sequence"/>
</dbReference>
<organism evidence="2 3">
    <name type="scientific">Apodospora peruviana</name>
    <dbReference type="NCBI Taxonomy" id="516989"/>
    <lineage>
        <taxon>Eukaryota</taxon>
        <taxon>Fungi</taxon>
        <taxon>Dikarya</taxon>
        <taxon>Ascomycota</taxon>
        <taxon>Pezizomycotina</taxon>
        <taxon>Sordariomycetes</taxon>
        <taxon>Sordariomycetidae</taxon>
        <taxon>Sordariales</taxon>
        <taxon>Lasiosphaeriaceae</taxon>
        <taxon>Apodospora</taxon>
    </lineage>
</organism>
<gene>
    <name evidence="2" type="ORF">B0H66DRAFT_530639</name>
</gene>
<sequence length="609" mass="65893">MDTVTAVFTPDPACFASSNLWLQTTQCTTQYPAFQPRPTEVLTDLKCPYTVLGPRQNGDKADNSCYQYNAYTKAGTAYSACPLSMTAAGEETTTFSSDITLIQTVCCPDAYNFAAPSETPAVFPSAIDNITYSMYLNTEILCKATSVQQLSGQTVTLTRATTPEVATTEAAWDNENGILFATPQYLQKYIYKGVSTTSTCYGNSCPEKHNPFVPPTPTPTRFIKGAAYIPPPSHPLTQFTPAPSCLPSADNLWLVSSSCYLANGPYLESPPWLQCTLTEAGEPDISKTACYQNGDSSTTGPDGTASFYSTCPAGYTVALSDTYRPFDEPRYGGDVTKTYDAVVSAFTCCPTGFDFVLRGDIDESTTVHDGTAFTVNLYPMPICVQTSVSALASQEVTMKLFSDDRVWDRKLRPRETEAVITDAPVPTTTTTATWDVEHDTLYAQAEQISYVVFHKTYTCYESCSEYFTYSYYNTDPDVTPPETTSVPSVARSNVTVSGTGGVGTGTGWYYYPIASQTGLAGLVEADVSDHLDEEDRQKVQVWDAAAGGKNSVKERRGIMVPPPDNEENERAPIRRSKSSSSADGLLGGGWRLLMSAGALLAVAVVAVLL</sequence>
<keyword evidence="3" id="KW-1185">Reference proteome</keyword>
<comment type="caution">
    <text evidence="2">The sequence shown here is derived from an EMBL/GenBank/DDBJ whole genome shotgun (WGS) entry which is preliminary data.</text>
</comment>
<dbReference type="EMBL" id="JAUEDM010000002">
    <property type="protein sequence ID" value="KAK3326644.1"/>
    <property type="molecule type" value="Genomic_DNA"/>
</dbReference>
<evidence type="ECO:0000313" key="3">
    <source>
        <dbReference type="Proteomes" id="UP001283341"/>
    </source>
</evidence>
<name>A0AAE0MD47_9PEZI</name>
<protein>
    <submittedName>
        <fullName evidence="2">Uncharacterized protein</fullName>
    </submittedName>
</protein>
<dbReference type="AlphaFoldDB" id="A0AAE0MD47"/>
<reference evidence="2" key="2">
    <citation type="submission" date="2023-06" db="EMBL/GenBank/DDBJ databases">
        <authorList>
            <consortium name="Lawrence Berkeley National Laboratory"/>
            <person name="Haridas S."/>
            <person name="Hensen N."/>
            <person name="Bonometti L."/>
            <person name="Westerberg I."/>
            <person name="Brannstrom I.O."/>
            <person name="Guillou S."/>
            <person name="Cros-Aarteil S."/>
            <person name="Calhoun S."/>
            <person name="Kuo A."/>
            <person name="Mondo S."/>
            <person name="Pangilinan J."/>
            <person name="Riley R."/>
            <person name="Labutti K."/>
            <person name="Andreopoulos B."/>
            <person name="Lipzen A."/>
            <person name="Chen C."/>
            <person name="Yanf M."/>
            <person name="Daum C."/>
            <person name="Ng V."/>
            <person name="Clum A."/>
            <person name="Steindorff A."/>
            <person name="Ohm R."/>
            <person name="Martin F."/>
            <person name="Silar P."/>
            <person name="Natvig D."/>
            <person name="Lalanne C."/>
            <person name="Gautier V."/>
            <person name="Ament-Velasquez S.L."/>
            <person name="Kruys A."/>
            <person name="Hutchinson M.I."/>
            <person name="Powell A.J."/>
            <person name="Barry K."/>
            <person name="Miller A.N."/>
            <person name="Grigoriev I.V."/>
            <person name="Debuchy R."/>
            <person name="Gladieux P."/>
            <person name="Thoren M.H."/>
            <person name="Johannesson H."/>
        </authorList>
    </citation>
    <scope>NUCLEOTIDE SEQUENCE</scope>
    <source>
        <strain evidence="2">CBS 118394</strain>
    </source>
</reference>
<reference evidence="2" key="1">
    <citation type="journal article" date="2023" name="Mol. Phylogenet. Evol.">
        <title>Genome-scale phylogeny and comparative genomics of the fungal order Sordariales.</title>
        <authorList>
            <person name="Hensen N."/>
            <person name="Bonometti L."/>
            <person name="Westerberg I."/>
            <person name="Brannstrom I.O."/>
            <person name="Guillou S."/>
            <person name="Cros-Aarteil S."/>
            <person name="Calhoun S."/>
            <person name="Haridas S."/>
            <person name="Kuo A."/>
            <person name="Mondo S."/>
            <person name="Pangilinan J."/>
            <person name="Riley R."/>
            <person name="LaButti K."/>
            <person name="Andreopoulos B."/>
            <person name="Lipzen A."/>
            <person name="Chen C."/>
            <person name="Yan M."/>
            <person name="Daum C."/>
            <person name="Ng V."/>
            <person name="Clum A."/>
            <person name="Steindorff A."/>
            <person name="Ohm R.A."/>
            <person name="Martin F."/>
            <person name="Silar P."/>
            <person name="Natvig D.O."/>
            <person name="Lalanne C."/>
            <person name="Gautier V."/>
            <person name="Ament-Velasquez S.L."/>
            <person name="Kruys A."/>
            <person name="Hutchinson M.I."/>
            <person name="Powell A.J."/>
            <person name="Barry K."/>
            <person name="Miller A.N."/>
            <person name="Grigoriev I.V."/>
            <person name="Debuchy R."/>
            <person name="Gladieux P."/>
            <person name="Hiltunen Thoren M."/>
            <person name="Johannesson H."/>
        </authorList>
    </citation>
    <scope>NUCLEOTIDE SEQUENCE</scope>
    <source>
        <strain evidence="2">CBS 118394</strain>
    </source>
</reference>
<evidence type="ECO:0000256" key="1">
    <source>
        <dbReference type="SAM" id="MobiDB-lite"/>
    </source>
</evidence>
<accession>A0AAE0MD47</accession>
<evidence type="ECO:0000313" key="2">
    <source>
        <dbReference type="EMBL" id="KAK3326644.1"/>
    </source>
</evidence>